<dbReference type="Gene3D" id="3.40.50.12780">
    <property type="entry name" value="N-terminal domain of ligase-like"/>
    <property type="match status" value="1"/>
</dbReference>
<dbReference type="Proteomes" id="UP000030012">
    <property type="component" value="Unassembled WGS sequence"/>
</dbReference>
<dbReference type="PANTHER" id="PTHR36932:SF1">
    <property type="entry name" value="CAPSULAR POLYSACCHARIDE BIOSYNTHESIS PROTEIN"/>
    <property type="match status" value="1"/>
</dbReference>
<name>A0A0A0I9D3_CLONO</name>
<dbReference type="PANTHER" id="PTHR36932">
    <property type="entry name" value="CAPSULAR POLYSACCHARIDE BIOSYNTHESIS PROTEIN"/>
    <property type="match status" value="1"/>
</dbReference>
<proteinExistence type="predicted"/>
<dbReference type="InterPro" id="IPR053158">
    <property type="entry name" value="CapK_Type1_Caps_Biosynth"/>
</dbReference>
<sequence>MIKILLKKSPKIIEKPVRFLYYSIPDYRRYSNVFRENYDFLNESQWWDKQKQKEYQILQLQKIIKHSYETVPYYTNLFNEYGIDYKQIQDFSDMKKIPYLTKQIIQDNLEDLISNKFYKNEVGYATTGGSTGTPMGFYIDSKYDKAREWAFIAHMWSRVGYDVRRVNRCVILRGNVPNKGIYEYKNRDLILSSFKLTEENMDKYIDLIEKFDPDFIQAYPSSIIILSKYINETNRKINCKNLKSIICASENIYEAQRNDIEKAFGVRVYSFYGHTEHACIGGECEKSNYYHIQSEYGYMELIDEYDNQITNENGLGEIVATGFNNYVVPFIRYKTCDIAVNTNEKCSCGRNYKLIKKIDGRKQEQIITKSKAKVALTSIIYAQHFDIMGKIKNWQMQQDEVGKIKFRIQKEKGLNNEELSEIANKIKIALNDDLDVTINIVEEIERTKRGKHKFLIQNLDIN</sequence>
<dbReference type="AlphaFoldDB" id="A0A0A0I9D3"/>
<organism evidence="1 2">
    <name type="scientific">Clostridium novyi A str. 4552</name>
    <dbReference type="NCBI Taxonomy" id="1444289"/>
    <lineage>
        <taxon>Bacteria</taxon>
        <taxon>Bacillati</taxon>
        <taxon>Bacillota</taxon>
        <taxon>Clostridia</taxon>
        <taxon>Eubacteriales</taxon>
        <taxon>Clostridiaceae</taxon>
        <taxon>Clostridium</taxon>
    </lineage>
</organism>
<gene>
    <name evidence="1" type="ORF">Z968_03020</name>
</gene>
<comment type="caution">
    <text evidence="1">The sequence shown here is derived from an EMBL/GenBank/DDBJ whole genome shotgun (WGS) entry which is preliminary data.</text>
</comment>
<dbReference type="SUPFAM" id="SSF56801">
    <property type="entry name" value="Acetyl-CoA synthetase-like"/>
    <property type="match status" value="1"/>
</dbReference>
<dbReference type="OrthoDB" id="580775at2"/>
<dbReference type="RefSeq" id="WP_039253091.1">
    <property type="nucleotide sequence ID" value="NZ_JENJ01000009.1"/>
</dbReference>
<protein>
    <submittedName>
        <fullName evidence="1">Capsular biosynthesis protein</fullName>
    </submittedName>
</protein>
<dbReference type="InterPro" id="IPR042099">
    <property type="entry name" value="ANL_N_sf"/>
</dbReference>
<dbReference type="EMBL" id="JENJ01000009">
    <property type="protein sequence ID" value="KGM97507.1"/>
    <property type="molecule type" value="Genomic_DNA"/>
</dbReference>
<evidence type="ECO:0000313" key="1">
    <source>
        <dbReference type="EMBL" id="KGM97507.1"/>
    </source>
</evidence>
<reference evidence="1 2" key="1">
    <citation type="submission" date="2014-01" db="EMBL/GenBank/DDBJ databases">
        <title>Plasmidome dynamics in the species complex Clostridium novyi sensu lato converts strains of independent lineages into distinctly different pathogens.</title>
        <authorList>
            <person name="Skarin H."/>
            <person name="Segerman B."/>
        </authorList>
    </citation>
    <scope>NUCLEOTIDE SEQUENCE [LARGE SCALE GENOMIC DNA]</scope>
    <source>
        <strain evidence="1 2">4552</strain>
    </source>
</reference>
<accession>A0A0A0I9D3</accession>
<evidence type="ECO:0000313" key="2">
    <source>
        <dbReference type="Proteomes" id="UP000030012"/>
    </source>
</evidence>